<proteinExistence type="predicted"/>
<evidence type="ECO:0000313" key="1">
    <source>
        <dbReference type="EMBL" id="TCK85766.1"/>
    </source>
</evidence>
<dbReference type="RefSeq" id="WP_132222228.1">
    <property type="nucleotide sequence ID" value="NZ_SMGO01000001.1"/>
</dbReference>
<dbReference type="Pfam" id="PF07751">
    <property type="entry name" value="Abi_2"/>
    <property type="match status" value="1"/>
</dbReference>
<gene>
    <name evidence="1" type="ORF">C8N28_1082</name>
</gene>
<dbReference type="Proteomes" id="UP000294616">
    <property type="component" value="Unassembled WGS sequence"/>
</dbReference>
<reference evidence="1 2" key="1">
    <citation type="submission" date="2019-03" db="EMBL/GenBank/DDBJ databases">
        <title>Genomic Encyclopedia of Archaeal and Bacterial Type Strains, Phase II (KMG-II): from individual species to whole genera.</title>
        <authorList>
            <person name="Goeker M."/>
        </authorList>
    </citation>
    <scope>NUCLEOTIDE SEQUENCE [LARGE SCALE GENOMIC DNA]</scope>
    <source>
        <strain evidence="1 2">DSM 22554</strain>
    </source>
</reference>
<sequence length="308" mass="36127">MANNKPAFSITDQIDLLKQRGMLFRDESTAHHFFANISYYRLKGYWWDMQDDLHTHIFKTNTYFEDILDRYNFDRRLRLILFDAIERIEIALRTKMIYILSMNFGGLWYLDTSIFQTTVLEINGVSKTLHMHTVNELKKEFNRSQEIFIKDQKTRFPGQDADAWKILEVASLGTLSKLYKSLSHQLPEKAKIANGMGLNLHNELSSWLEGITYLRNIIAHHSRLWSRSMVKTPLRLNNPSGIWFTSNLMAVQIKKPFLLISCLVYLCNEVTPGHQIKNKILSLFADFPNVQIYKLGFINNWKNTPVWS</sequence>
<accession>A0A4R1M1D1</accession>
<dbReference type="OrthoDB" id="5363652at2"/>
<organism evidence="1 2">
    <name type="scientific">Albibacterium bauzanense</name>
    <dbReference type="NCBI Taxonomy" id="653929"/>
    <lineage>
        <taxon>Bacteria</taxon>
        <taxon>Pseudomonadati</taxon>
        <taxon>Bacteroidota</taxon>
        <taxon>Sphingobacteriia</taxon>
        <taxon>Sphingobacteriales</taxon>
        <taxon>Sphingobacteriaceae</taxon>
        <taxon>Albibacterium</taxon>
    </lineage>
</organism>
<dbReference type="InterPro" id="IPR011664">
    <property type="entry name" value="Abi_system_AbiD/AbiF-like"/>
</dbReference>
<evidence type="ECO:0000313" key="2">
    <source>
        <dbReference type="Proteomes" id="UP000294616"/>
    </source>
</evidence>
<name>A0A4R1M1D1_9SPHI</name>
<dbReference type="EMBL" id="SMGO01000001">
    <property type="protein sequence ID" value="TCK85766.1"/>
    <property type="molecule type" value="Genomic_DNA"/>
</dbReference>
<comment type="caution">
    <text evidence="1">The sequence shown here is derived from an EMBL/GenBank/DDBJ whole genome shotgun (WGS) entry which is preliminary data.</text>
</comment>
<keyword evidence="2" id="KW-1185">Reference proteome</keyword>
<protein>
    <submittedName>
        <fullName evidence="1">Abortive infection bacteriophage resistance protein</fullName>
    </submittedName>
</protein>
<dbReference type="AlphaFoldDB" id="A0A4R1M1D1"/>